<reference evidence="2 4" key="2">
    <citation type="journal article" date="2018" name="Microb. Genom.">
        <title>Deciphering the unexplored Leptospira diversity from soils uncovers genomic evolution to virulence.</title>
        <authorList>
            <person name="Thibeaux R."/>
            <person name="Iraola G."/>
            <person name="Ferres I."/>
            <person name="Bierque E."/>
            <person name="Girault D."/>
            <person name="Soupe-Gilbert M.E."/>
            <person name="Picardeau M."/>
            <person name="Goarant C."/>
        </authorList>
    </citation>
    <scope>NUCLEOTIDE SEQUENCE [LARGE SCALE GENOMIC DNA]</scope>
    <source>
        <strain evidence="2 4">ATI7-C-A5</strain>
    </source>
</reference>
<keyword evidence="1" id="KW-0812">Transmembrane</keyword>
<proteinExistence type="predicted"/>
<gene>
    <name evidence="2" type="ORF">CH379_003850</name>
    <name evidence="3" type="ORF">CH379_15695</name>
</gene>
<dbReference type="OrthoDB" id="331252at2"/>
<dbReference type="RefSeq" id="WP_100765486.1">
    <property type="nucleotide sequence ID" value="NZ_NPEF02000002.1"/>
</dbReference>
<keyword evidence="1" id="KW-1133">Transmembrane helix</keyword>
<dbReference type="EMBL" id="NPEF02000002">
    <property type="protein sequence ID" value="MDV6234763.1"/>
    <property type="molecule type" value="Genomic_DNA"/>
</dbReference>
<evidence type="ECO:0000256" key="1">
    <source>
        <dbReference type="SAM" id="Phobius"/>
    </source>
</evidence>
<protein>
    <recommendedName>
        <fullName evidence="5">DUF1145 domain-containing protein</fullName>
    </recommendedName>
</protein>
<feature type="transmembrane region" description="Helical" evidence="1">
    <location>
        <begin position="36"/>
        <end position="59"/>
    </location>
</feature>
<evidence type="ECO:0008006" key="5">
    <source>
        <dbReference type="Google" id="ProtNLM"/>
    </source>
</evidence>
<evidence type="ECO:0000313" key="3">
    <source>
        <dbReference type="EMBL" id="PJZ91980.1"/>
    </source>
</evidence>
<evidence type="ECO:0000313" key="2">
    <source>
        <dbReference type="EMBL" id="MDV6234763.1"/>
    </source>
</evidence>
<dbReference type="Proteomes" id="UP000232122">
    <property type="component" value="Unassembled WGS sequence"/>
</dbReference>
<evidence type="ECO:0000313" key="4">
    <source>
        <dbReference type="Proteomes" id="UP000232122"/>
    </source>
</evidence>
<keyword evidence="4" id="KW-1185">Reference proteome</keyword>
<reference evidence="3" key="1">
    <citation type="submission" date="2017-07" db="EMBL/GenBank/DDBJ databases">
        <title>Leptospira spp. isolated from tropical soils.</title>
        <authorList>
            <person name="Thibeaux R."/>
            <person name="Iraola G."/>
            <person name="Ferres I."/>
            <person name="Bierque E."/>
            <person name="Girault D."/>
            <person name="Soupe-Gilbert M.-E."/>
            <person name="Picardeau M."/>
            <person name="Goarant C."/>
        </authorList>
    </citation>
    <scope>NUCLEOTIDE SEQUENCE [LARGE SCALE GENOMIC DNA]</scope>
    <source>
        <strain evidence="3">ATI7-C-A5</strain>
    </source>
</reference>
<sequence>MNPIFRTLKIGTVFFWILVGANLAGVFSLGGPVDLLLRLVGAGTLAVHLIEIVYFWFVLRHKSSNPYLDSLQIFVFGVFHLIPLKNR</sequence>
<reference evidence="2" key="3">
    <citation type="submission" date="2023-10" db="EMBL/GenBank/DDBJ databases">
        <authorList>
            <person name="Picardeau M."/>
            <person name="Thibeaux R."/>
        </authorList>
    </citation>
    <scope>NUCLEOTIDE SEQUENCE</scope>
    <source>
        <strain evidence="2">ATI7-C-A5</strain>
    </source>
</reference>
<accession>A0A2N0B5Z9</accession>
<dbReference type="AlphaFoldDB" id="A0A2N0B5Z9"/>
<name>A0A2N0B5Z9_9LEPT</name>
<organism evidence="3">
    <name type="scientific">Leptospira ellisii</name>
    <dbReference type="NCBI Taxonomy" id="2023197"/>
    <lineage>
        <taxon>Bacteria</taxon>
        <taxon>Pseudomonadati</taxon>
        <taxon>Spirochaetota</taxon>
        <taxon>Spirochaetia</taxon>
        <taxon>Leptospirales</taxon>
        <taxon>Leptospiraceae</taxon>
        <taxon>Leptospira</taxon>
    </lineage>
</organism>
<comment type="caution">
    <text evidence="3">The sequence shown here is derived from an EMBL/GenBank/DDBJ whole genome shotgun (WGS) entry which is preliminary data.</text>
</comment>
<feature type="transmembrane region" description="Helical" evidence="1">
    <location>
        <begin position="12"/>
        <end position="30"/>
    </location>
</feature>
<dbReference type="EMBL" id="NPEF01000188">
    <property type="protein sequence ID" value="PJZ91980.1"/>
    <property type="molecule type" value="Genomic_DNA"/>
</dbReference>
<keyword evidence="1" id="KW-0472">Membrane</keyword>